<dbReference type="PANTHER" id="PTHR47395:SF1">
    <property type="entry name" value="BPI FOLD-CONTAINING FAMILY B MEMBER 1"/>
    <property type="match status" value="1"/>
</dbReference>
<keyword evidence="1" id="KW-0732">Signal</keyword>
<protein>
    <submittedName>
        <fullName evidence="5">BPI fold-containing family B member 1</fullName>
    </submittedName>
</protein>
<dbReference type="Proteomes" id="UP000515140">
    <property type="component" value="Unplaced"/>
</dbReference>
<feature type="domain" description="Lipid-binding serum glycoprotein N-terminal" evidence="2">
    <location>
        <begin position="47"/>
        <end position="208"/>
    </location>
</feature>
<dbReference type="AlphaFoldDB" id="A0A6P5KKL0"/>
<dbReference type="InterPro" id="IPR017942">
    <property type="entry name" value="Lipid-bd_serum_glycop_N"/>
</dbReference>
<dbReference type="PANTHER" id="PTHR47395">
    <property type="entry name" value="BPI FOLD-CONTAINING FAMILY B MEMBER 1"/>
    <property type="match status" value="1"/>
</dbReference>
<accession>A0A6P5KKL0</accession>
<evidence type="ECO:0000313" key="4">
    <source>
        <dbReference type="Proteomes" id="UP000515140"/>
    </source>
</evidence>
<dbReference type="Pfam" id="PF01273">
    <property type="entry name" value="LBP_BPI_CETP"/>
    <property type="match status" value="1"/>
</dbReference>
<gene>
    <name evidence="5" type="primary">BPIFB1</name>
</gene>
<dbReference type="GO" id="GO:0034144">
    <property type="term" value="P:negative regulation of toll-like receptor 4 signaling pathway"/>
    <property type="evidence" value="ECO:0007669"/>
    <property type="project" value="TreeGrafter"/>
</dbReference>
<evidence type="ECO:0000259" key="2">
    <source>
        <dbReference type="Pfam" id="PF01273"/>
    </source>
</evidence>
<sequence>MFQPWGLALLWGLLVISLAQASPKGQAILSIGPEVINKVFSQELINQNAIQILKDLPLYEAMRKNQFSEMPLIGGVISGFLKQIAWLKVTEAAIPQLAFQLPEQGHLQIWIPLDMVATLNTIIMNKLIELHMEIDVIAEIHTKTDYQGNSHVVLGQCTNSPNNLHVTLLQKFSFAINFFASQVIDVLMPALPMLVKNDVCPVIEKAFKSMTSKIYAWSTLLVPIGSSSLGFEVLSSSVVDSNFELDLKVKFQDPAGKLIKVFNDSLSSLTLSRLDDFGLNFIVRQNVVNTIIEALLPSGELTVLLDSVFPELAHQLKSVLNQINTKASVQLGPTQIVKIFTRHHPHICLKAGSASVAQLVVFQVFATNQATQPLFTLSIEARSEGQFYTKGNRLFLNLSGISSDQIQLMSSETGLFSPELMGNVINEILLAVLLPNQNGLLRYGISLSHFKNFGYDEMKVTPIQNICRSWLSRHIRKRKSEETETMAEGEITKFAPKSDFKGAESGRTQELSSL</sequence>
<name>A0A6P5KKL0_PHACI</name>
<dbReference type="InterPro" id="IPR017943">
    <property type="entry name" value="Bactericidal_perm-incr_a/b_dom"/>
</dbReference>
<keyword evidence="4" id="KW-1185">Reference proteome</keyword>
<dbReference type="Pfam" id="PF02886">
    <property type="entry name" value="LBP_BPI_CETP_C"/>
    <property type="match status" value="1"/>
</dbReference>
<dbReference type="InterPro" id="IPR021193">
    <property type="entry name" value="Bpifb1"/>
</dbReference>
<dbReference type="FunCoup" id="A0A6P5KKL0">
    <property type="interactions" value="141"/>
</dbReference>
<dbReference type="KEGG" id="pcw:110211300"/>
<evidence type="ECO:0000313" key="5">
    <source>
        <dbReference type="RefSeq" id="XP_020846195.1"/>
    </source>
</evidence>
<dbReference type="RefSeq" id="XP_020846195.1">
    <property type="nucleotide sequence ID" value="XM_020990536.1"/>
</dbReference>
<feature type="domain" description="Lipid-binding serum glycoprotein C-terminal" evidence="3">
    <location>
        <begin position="337"/>
        <end position="465"/>
    </location>
</feature>
<evidence type="ECO:0000256" key="1">
    <source>
        <dbReference type="SAM" id="SignalP"/>
    </source>
</evidence>
<dbReference type="InterPro" id="IPR001124">
    <property type="entry name" value="Lipid-bd_serum_glycop_C"/>
</dbReference>
<feature type="signal peptide" evidence="1">
    <location>
        <begin position="1"/>
        <end position="21"/>
    </location>
</feature>
<organism evidence="4 5">
    <name type="scientific">Phascolarctos cinereus</name>
    <name type="common">Koala</name>
    <dbReference type="NCBI Taxonomy" id="38626"/>
    <lineage>
        <taxon>Eukaryota</taxon>
        <taxon>Metazoa</taxon>
        <taxon>Chordata</taxon>
        <taxon>Craniata</taxon>
        <taxon>Vertebrata</taxon>
        <taxon>Euteleostomi</taxon>
        <taxon>Mammalia</taxon>
        <taxon>Metatheria</taxon>
        <taxon>Diprotodontia</taxon>
        <taxon>Phascolarctidae</taxon>
        <taxon>Phascolarctos</taxon>
    </lineage>
</organism>
<dbReference type="GO" id="GO:0070062">
    <property type="term" value="C:extracellular exosome"/>
    <property type="evidence" value="ECO:0007669"/>
    <property type="project" value="TreeGrafter"/>
</dbReference>
<feature type="chain" id="PRO_5027814200" evidence="1">
    <location>
        <begin position="22"/>
        <end position="514"/>
    </location>
</feature>
<dbReference type="Gene3D" id="3.15.10.10">
    <property type="entry name" value="Bactericidal permeability-increasing protein, domain 1"/>
    <property type="match status" value="1"/>
</dbReference>
<dbReference type="GeneID" id="110211300"/>
<reference evidence="5" key="1">
    <citation type="submission" date="2025-08" db="UniProtKB">
        <authorList>
            <consortium name="RefSeq"/>
        </authorList>
    </citation>
    <scope>IDENTIFICATION</scope>
    <source>
        <tissue evidence="5">Spleen</tissue>
    </source>
</reference>
<dbReference type="CTD" id="92747"/>
<dbReference type="GO" id="GO:0002227">
    <property type="term" value="P:innate immune response in mucosa"/>
    <property type="evidence" value="ECO:0007669"/>
    <property type="project" value="TreeGrafter"/>
</dbReference>
<dbReference type="SUPFAM" id="SSF55394">
    <property type="entry name" value="Bactericidal permeability-increasing protein, BPI"/>
    <property type="match status" value="2"/>
</dbReference>
<evidence type="ECO:0000259" key="3">
    <source>
        <dbReference type="Pfam" id="PF02886"/>
    </source>
</evidence>
<dbReference type="Gene3D" id="3.15.20.10">
    <property type="entry name" value="Bactericidal permeability-increasing protein, domain 2"/>
    <property type="match status" value="1"/>
</dbReference>
<dbReference type="InParanoid" id="A0A6P5KKL0"/>
<dbReference type="GO" id="GO:0008289">
    <property type="term" value="F:lipid binding"/>
    <property type="evidence" value="ECO:0007669"/>
    <property type="project" value="InterPro"/>
</dbReference>
<proteinExistence type="predicted"/>